<name>A0A2N5DUL6_9GAMM</name>
<proteinExistence type="predicted"/>
<accession>A0A2N5DUL6</accession>
<keyword evidence="2" id="KW-1185">Reference proteome</keyword>
<sequence length="178" mass="19495">MLTGANAWFEAECAGENGQLETGEPVPGVFTAGGSRVEFEETTLDDIQRLFGGTLQDNGESRWVCYQDKHENRAYWFISYLPMQHGRVSSLGITPLANHNLCGQPVKPLHITGVTLPAPGADLTAINHHFQTAIKPGSSCATIFHSREAGQFTTLNSVSYRFEHDHAVSVMFSQVTTN</sequence>
<comment type="caution">
    <text evidence="1">The sequence shown here is derived from an EMBL/GenBank/DDBJ whole genome shotgun (WGS) entry which is preliminary data.</text>
</comment>
<dbReference type="Proteomes" id="UP000234240">
    <property type="component" value="Unassembled WGS sequence"/>
</dbReference>
<evidence type="ECO:0000313" key="1">
    <source>
        <dbReference type="EMBL" id="PLR30601.1"/>
    </source>
</evidence>
<dbReference type="EMBL" id="PJZF01000031">
    <property type="protein sequence ID" value="PLR30601.1"/>
    <property type="molecule type" value="Genomic_DNA"/>
</dbReference>
<evidence type="ECO:0000313" key="2">
    <source>
        <dbReference type="Proteomes" id="UP000234240"/>
    </source>
</evidence>
<organism evidence="1 2">
    <name type="scientific">Chimaeribacter californicus</name>
    <dbReference type="NCBI Taxonomy" id="2060067"/>
    <lineage>
        <taxon>Bacteria</taxon>
        <taxon>Pseudomonadati</taxon>
        <taxon>Pseudomonadota</taxon>
        <taxon>Gammaproteobacteria</taxon>
        <taxon>Enterobacterales</taxon>
        <taxon>Yersiniaceae</taxon>
        <taxon>Chimaeribacter</taxon>
    </lineage>
</organism>
<reference evidence="1 2" key="1">
    <citation type="submission" date="2017-12" db="EMBL/GenBank/DDBJ databases">
        <title>Characterization of six clinical isolates of Enterochimera gen. nov., a novel genus of the Yersiniaciae family and the three species Enterochimera arupensis sp. nov., Enterochimera coloradensis sp. nov, and Enterochimera californica sp. nov.</title>
        <authorList>
            <person name="Rossi A."/>
            <person name="Fisher M."/>
        </authorList>
    </citation>
    <scope>NUCLEOTIDE SEQUENCE [LARGE SCALE GENOMIC DNA]</scope>
    <source>
        <strain evidence="2">2015-Iso6</strain>
    </source>
</reference>
<dbReference type="AlphaFoldDB" id="A0A2N5DUL6"/>
<gene>
    <name evidence="1" type="ORF">CYR55_21945</name>
</gene>
<protein>
    <submittedName>
        <fullName evidence="1">Uncharacterized protein</fullName>
    </submittedName>
</protein>